<dbReference type="Pfam" id="PF04229">
    <property type="entry name" value="GrpB"/>
    <property type="match status" value="1"/>
</dbReference>
<organism evidence="1 2">
    <name type="scientific">Leucobacter exalbidus</name>
    <dbReference type="NCBI Taxonomy" id="662960"/>
    <lineage>
        <taxon>Bacteria</taxon>
        <taxon>Bacillati</taxon>
        <taxon>Actinomycetota</taxon>
        <taxon>Actinomycetes</taxon>
        <taxon>Micrococcales</taxon>
        <taxon>Microbacteriaceae</taxon>
        <taxon>Leucobacter</taxon>
    </lineage>
</organism>
<dbReference type="RefSeq" id="WP_209705129.1">
    <property type="nucleotide sequence ID" value="NZ_JAFIDA010000001.1"/>
</dbReference>
<evidence type="ECO:0000313" key="1">
    <source>
        <dbReference type="EMBL" id="MBP1326179.1"/>
    </source>
</evidence>
<sequence>MTVEWFGEPGGEPVELSAADAAWAVTAAEWAARMHDALAPTQVTVEHVGSTSVAGMPAKPVLDLVVGVPDIADEAAYRPCLESLGLMLRQREPDHRFFRPPAGAPRSVHVHVCQHGSNRERDYLRFRDRLRADPALAAQYAALKLALSQQVGEDRAAYNAGKTSFIASVIAD</sequence>
<dbReference type="EMBL" id="JAFIDA010000001">
    <property type="protein sequence ID" value="MBP1326179.1"/>
    <property type="molecule type" value="Genomic_DNA"/>
</dbReference>
<proteinExistence type="predicted"/>
<comment type="caution">
    <text evidence="1">The sequence shown here is derived from an EMBL/GenBank/DDBJ whole genome shotgun (WGS) entry which is preliminary data.</text>
</comment>
<keyword evidence="2" id="KW-1185">Reference proteome</keyword>
<reference evidence="1" key="1">
    <citation type="submission" date="2021-02" db="EMBL/GenBank/DDBJ databases">
        <title>Sequencing the genomes of 1000 actinobacteria strains.</title>
        <authorList>
            <person name="Klenk H.-P."/>
        </authorList>
    </citation>
    <scope>NUCLEOTIDE SEQUENCE</scope>
    <source>
        <strain evidence="1">DSM 22850</strain>
    </source>
</reference>
<dbReference type="Proteomes" id="UP000675163">
    <property type="component" value="Unassembled WGS sequence"/>
</dbReference>
<dbReference type="InterPro" id="IPR007344">
    <property type="entry name" value="GrpB/CoaE"/>
</dbReference>
<gene>
    <name evidence="1" type="ORF">JOF28_001411</name>
</gene>
<dbReference type="Gene3D" id="3.30.460.10">
    <property type="entry name" value="Beta Polymerase, domain 2"/>
    <property type="match status" value="1"/>
</dbReference>
<protein>
    <submittedName>
        <fullName evidence="1">GrpB-like predicted nucleotidyltransferase (UPF0157 family)</fullName>
    </submittedName>
</protein>
<dbReference type="SUPFAM" id="SSF81301">
    <property type="entry name" value="Nucleotidyltransferase"/>
    <property type="match status" value="1"/>
</dbReference>
<evidence type="ECO:0000313" key="2">
    <source>
        <dbReference type="Proteomes" id="UP000675163"/>
    </source>
</evidence>
<dbReference type="AlphaFoldDB" id="A0A940PRF0"/>
<dbReference type="PANTHER" id="PTHR34822">
    <property type="entry name" value="GRPB DOMAIN PROTEIN (AFU_ORTHOLOGUE AFUA_1G01530)"/>
    <property type="match status" value="1"/>
</dbReference>
<name>A0A940PRF0_9MICO</name>
<accession>A0A940PRF0</accession>
<dbReference type="PANTHER" id="PTHR34822:SF1">
    <property type="entry name" value="GRPB FAMILY PROTEIN"/>
    <property type="match status" value="1"/>
</dbReference>
<dbReference type="InterPro" id="IPR043519">
    <property type="entry name" value="NT_sf"/>
</dbReference>